<comment type="caution">
    <text evidence="3">The sequence shown here is derived from an EMBL/GenBank/DDBJ whole genome shotgun (WGS) entry which is preliminary data.</text>
</comment>
<feature type="region of interest" description="Disordered" evidence="1">
    <location>
        <begin position="29"/>
        <end position="55"/>
    </location>
</feature>
<dbReference type="Proteomes" id="UP001362999">
    <property type="component" value="Unassembled WGS sequence"/>
</dbReference>
<sequence>MFSVFRYLCCLCLNQLSASRLLPLPAATQHMAPSHRRHSTVPKTAAHSRSTATPANSDEVAWAACQCVVGRGTMRSESRGAVERTARGRDIRPCLPSALTSTMLYHYHRRRFEGMRRRPMPWIISRSPQPARTPIKRLSRSNAALESRCPIPRPAFSTDDGVCTCQTE</sequence>
<accession>A0AAW0AM94</accession>
<dbReference type="AlphaFoldDB" id="A0AAW0AM94"/>
<evidence type="ECO:0000313" key="3">
    <source>
        <dbReference type="EMBL" id="KAK7014229.1"/>
    </source>
</evidence>
<gene>
    <name evidence="3" type="ORF">R3P38DRAFT_3002365</name>
</gene>
<keyword evidence="4" id="KW-1185">Reference proteome</keyword>
<reference evidence="3 4" key="1">
    <citation type="journal article" date="2024" name="J Genomics">
        <title>Draft genome sequencing and assembly of Favolaschia claudopus CIRM-BRFM 2984 isolated from oak limbs.</title>
        <authorList>
            <person name="Navarro D."/>
            <person name="Drula E."/>
            <person name="Chaduli D."/>
            <person name="Cazenave R."/>
            <person name="Ahrendt S."/>
            <person name="Wang J."/>
            <person name="Lipzen A."/>
            <person name="Daum C."/>
            <person name="Barry K."/>
            <person name="Grigoriev I.V."/>
            <person name="Favel A."/>
            <person name="Rosso M.N."/>
            <person name="Martin F."/>
        </authorList>
    </citation>
    <scope>NUCLEOTIDE SEQUENCE [LARGE SCALE GENOMIC DNA]</scope>
    <source>
        <strain evidence="3 4">CIRM-BRFM 2984</strain>
    </source>
</reference>
<dbReference type="EMBL" id="JAWWNJ010000057">
    <property type="protein sequence ID" value="KAK7014229.1"/>
    <property type="molecule type" value="Genomic_DNA"/>
</dbReference>
<feature type="signal peptide" evidence="2">
    <location>
        <begin position="1"/>
        <end position="19"/>
    </location>
</feature>
<protein>
    <recommendedName>
        <fullName evidence="5">Secreted protein</fullName>
    </recommendedName>
</protein>
<feature type="chain" id="PRO_5043575422" description="Secreted protein" evidence="2">
    <location>
        <begin position="20"/>
        <end position="168"/>
    </location>
</feature>
<keyword evidence="2" id="KW-0732">Signal</keyword>
<evidence type="ECO:0000256" key="1">
    <source>
        <dbReference type="SAM" id="MobiDB-lite"/>
    </source>
</evidence>
<organism evidence="3 4">
    <name type="scientific">Favolaschia claudopus</name>
    <dbReference type="NCBI Taxonomy" id="2862362"/>
    <lineage>
        <taxon>Eukaryota</taxon>
        <taxon>Fungi</taxon>
        <taxon>Dikarya</taxon>
        <taxon>Basidiomycota</taxon>
        <taxon>Agaricomycotina</taxon>
        <taxon>Agaricomycetes</taxon>
        <taxon>Agaricomycetidae</taxon>
        <taxon>Agaricales</taxon>
        <taxon>Marasmiineae</taxon>
        <taxon>Mycenaceae</taxon>
        <taxon>Favolaschia</taxon>
    </lineage>
</organism>
<evidence type="ECO:0008006" key="5">
    <source>
        <dbReference type="Google" id="ProtNLM"/>
    </source>
</evidence>
<proteinExistence type="predicted"/>
<evidence type="ECO:0000256" key="2">
    <source>
        <dbReference type="SAM" id="SignalP"/>
    </source>
</evidence>
<name>A0AAW0AM94_9AGAR</name>
<evidence type="ECO:0000313" key="4">
    <source>
        <dbReference type="Proteomes" id="UP001362999"/>
    </source>
</evidence>